<reference evidence="3 4" key="1">
    <citation type="submission" date="2023-06" db="EMBL/GenBank/DDBJ databases">
        <title>Roseiconus lacunae JC819 isolated from Gulf of Mannar region, Tamil Nadu.</title>
        <authorList>
            <person name="Pk S."/>
            <person name="Ch S."/>
            <person name="Ch V.R."/>
        </authorList>
    </citation>
    <scope>NUCLEOTIDE SEQUENCE [LARGE SCALE GENOMIC DNA]</scope>
    <source>
        <strain evidence="3 4">JC819</strain>
    </source>
</reference>
<dbReference type="Pfam" id="PF11412">
    <property type="entry name" value="DsbD_N"/>
    <property type="match status" value="1"/>
</dbReference>
<evidence type="ECO:0000259" key="1">
    <source>
        <dbReference type="Pfam" id="PF03190"/>
    </source>
</evidence>
<evidence type="ECO:0000259" key="2">
    <source>
        <dbReference type="Pfam" id="PF11412"/>
    </source>
</evidence>
<organism evidence="3 4">
    <name type="scientific">Roseiconus lacunae</name>
    <dbReference type="NCBI Taxonomy" id="2605694"/>
    <lineage>
        <taxon>Bacteria</taxon>
        <taxon>Pseudomonadati</taxon>
        <taxon>Planctomycetota</taxon>
        <taxon>Planctomycetia</taxon>
        <taxon>Pirellulales</taxon>
        <taxon>Pirellulaceae</taxon>
        <taxon>Roseiconus</taxon>
    </lineage>
</organism>
<dbReference type="InterPro" id="IPR012341">
    <property type="entry name" value="6hp_glycosidase-like_sf"/>
</dbReference>
<keyword evidence="4" id="KW-1185">Reference proteome</keyword>
<dbReference type="InterPro" id="IPR028250">
    <property type="entry name" value="DsbDN"/>
</dbReference>
<dbReference type="InterPro" id="IPR024705">
    <property type="entry name" value="Ssp411"/>
</dbReference>
<dbReference type="RefSeq" id="WP_289167298.1">
    <property type="nucleotide sequence ID" value="NZ_JASZZN010000033.1"/>
</dbReference>
<dbReference type="InterPro" id="IPR004879">
    <property type="entry name" value="Ssp411-like_TRX"/>
</dbReference>
<protein>
    <submittedName>
        <fullName evidence="3">DUF255 domain-containing protein</fullName>
    </submittedName>
</protein>
<dbReference type="InterPro" id="IPR036249">
    <property type="entry name" value="Thioredoxin-like_sf"/>
</dbReference>
<evidence type="ECO:0000313" key="3">
    <source>
        <dbReference type="EMBL" id="MDM4019215.1"/>
    </source>
</evidence>
<dbReference type="PANTHER" id="PTHR42899">
    <property type="entry name" value="SPERMATOGENESIS-ASSOCIATED PROTEIN 20"/>
    <property type="match status" value="1"/>
</dbReference>
<comment type="caution">
    <text evidence="3">The sequence shown here is derived from an EMBL/GenBank/DDBJ whole genome shotgun (WGS) entry which is preliminary data.</text>
</comment>
<dbReference type="Gene3D" id="3.40.30.10">
    <property type="entry name" value="Glutaredoxin"/>
    <property type="match status" value="1"/>
</dbReference>
<dbReference type="InterPro" id="IPR008928">
    <property type="entry name" value="6-hairpin_glycosidase_sf"/>
</dbReference>
<evidence type="ECO:0000313" key="4">
    <source>
        <dbReference type="Proteomes" id="UP001239462"/>
    </source>
</evidence>
<dbReference type="Gene3D" id="2.60.40.1250">
    <property type="entry name" value="Thiol:disulfide interchange protein DsbD, N-terminal domain"/>
    <property type="match status" value="1"/>
</dbReference>
<dbReference type="Gene3D" id="1.50.10.10">
    <property type="match status" value="1"/>
</dbReference>
<dbReference type="Gene3D" id="1.50.10.20">
    <property type="match status" value="1"/>
</dbReference>
<dbReference type="PANTHER" id="PTHR42899:SF1">
    <property type="entry name" value="SPERMATOGENESIS-ASSOCIATED PROTEIN 20"/>
    <property type="match status" value="1"/>
</dbReference>
<gene>
    <name evidence="3" type="ORF">QTN89_27415</name>
</gene>
<dbReference type="InterPro" id="IPR036929">
    <property type="entry name" value="DsbDN_sf"/>
</dbReference>
<accession>A0ABT7PRT2</accession>
<feature type="domain" description="Spermatogenesis-associated protein 20-like TRX" evidence="1">
    <location>
        <begin position="65"/>
        <end position="220"/>
    </location>
</feature>
<dbReference type="CDD" id="cd02955">
    <property type="entry name" value="SSP411"/>
    <property type="match status" value="1"/>
</dbReference>
<name>A0ABT7PRT2_9BACT</name>
<dbReference type="SUPFAM" id="SSF52833">
    <property type="entry name" value="Thioredoxin-like"/>
    <property type="match status" value="1"/>
</dbReference>
<proteinExistence type="predicted"/>
<dbReference type="Pfam" id="PF03190">
    <property type="entry name" value="Thioredox_DsbH"/>
    <property type="match status" value="1"/>
</dbReference>
<dbReference type="SUPFAM" id="SSF48208">
    <property type="entry name" value="Six-hairpin glycosidases"/>
    <property type="match status" value="1"/>
</dbReference>
<sequence>MPPAIPIEALPKHLPTPLFCMSHLVAHPKRSVIFSLAVAFVALAYHPPQGFSQQSTEQGHSHMHTNRLISETSPYLLQHAHNPVDWYPWGEEAFAKAKEENKPIFLSVGYSTCYWCHVMEKESFEDPDVAKVINEHFIAIKVDREERPDIDEQYMLATQLLTSRGGWPNSVWLTPDGDPWMAGTYFPKQRFIVVLEQLQNFWVNRRDDVNRQAESIVRAIEQAGNPSVTETVELSLEMVEQATDEFLSQFDDVHGGFGGAPKFPPHGTLSFLMQRYRTTENPKILQAVTRTLDAMWLGGFHDHIGGGFHRYSTDRKWLLPHFEKMLYDNAQLMDAYAEAYALTQKPRYREAVADIYRWVNREMTSPEGGFYSAIDSGEVGKEGESLIWSTEQLEKPLNQEDADLFAEVYQFSNEGNFREEASGERIGKNIPYRVQSLDEIAQQYGEDPKDFRRRMHAIRDALLEERLHWPQPHKDDKILTSWNGLMIKSLAKAGRLLDEPAYLQSAKKAADFLVKAMMTDEGVMRSFRNAQAKQPGFLDDHVFLAAGLSELAKATGEDDYLFQAKRLIDHLRNEFEDAEEGGFFQTGKTHQELLVRSKFLGSGGNLPNANGIAAELMFELSEEFNDPALRRSAVKTLNAFAVAIDRQAHTNEDLLKAIETWVIPTLDAKPTADDRRLIVRGSPVTMEARVASSDQTESAQAKSNRLVVTVKIDPGFHLYGEADDKRSSDAPVLVRPVRLTAKPGPAIRIQSIVMPAATKKNDSVLGKELAIYSGTLEIEIPFSIEPVAAGSAESIQLELQFQACDDMRCLQPQTLSGTLRIDIQ</sequence>
<dbReference type="EMBL" id="JASZZN010000033">
    <property type="protein sequence ID" value="MDM4019215.1"/>
    <property type="molecule type" value="Genomic_DNA"/>
</dbReference>
<feature type="domain" description="Thiol:disulfide interchange protein DsbD N-terminal" evidence="2">
    <location>
        <begin position="698"/>
        <end position="814"/>
    </location>
</feature>
<dbReference type="Proteomes" id="UP001239462">
    <property type="component" value="Unassembled WGS sequence"/>
</dbReference>